<comment type="function">
    <text evidence="5">This is one of the proteins that binds to the 5S RNA in the ribosome where it forms part of the central protuberance.</text>
</comment>
<evidence type="ECO:0000256" key="2">
    <source>
        <dbReference type="ARBA" id="ARBA00022884"/>
    </source>
</evidence>
<sequence length="211" mass="23249">MATLQANAREDLRRSETRKLRAEGFVPGVLYGKKTASTAVFVPGLEFTKTLRQVGRNGIIDLTVDNGKKHQVMVHDLQQDVIKGHITHIDFFEVDMTSELDVDVSVNLVGDAPGEKEGGVLSQMLYSISVRALPKDIPEQIDVDISELGINDSIAVGDLKSGAKFEFHSEDEETVVAILPPTTEEEPGEEDEEQEPELVDSDDDEEESKND</sequence>
<evidence type="ECO:0000256" key="5">
    <source>
        <dbReference type="HAMAP-Rule" id="MF_01334"/>
    </source>
</evidence>
<dbReference type="InterPro" id="IPR011035">
    <property type="entry name" value="Ribosomal_bL25/Gln-tRNA_synth"/>
</dbReference>
<evidence type="ECO:0000256" key="3">
    <source>
        <dbReference type="ARBA" id="ARBA00022980"/>
    </source>
</evidence>
<proteinExistence type="inferred from homology"/>
<dbReference type="InterPro" id="IPR020930">
    <property type="entry name" value="Ribosomal_uL5_bac-type"/>
</dbReference>
<keyword evidence="1 5" id="KW-0699">rRNA-binding</keyword>
<dbReference type="InterPro" id="IPR029751">
    <property type="entry name" value="Ribosomal_L25_dom"/>
</dbReference>
<comment type="caution">
    <text evidence="9">The sequence shown here is derived from an EMBL/GenBank/DDBJ whole genome shotgun (WGS) entry which is preliminary data.</text>
</comment>
<dbReference type="PANTHER" id="PTHR33284">
    <property type="entry name" value="RIBOSOMAL PROTEIN L25/GLN-TRNA SYNTHETASE, ANTI-CODON-BINDING DOMAIN-CONTAINING PROTEIN"/>
    <property type="match status" value="1"/>
</dbReference>
<dbReference type="AlphaFoldDB" id="A0A841PRV8"/>
<name>A0A841PRV8_9BACL</name>
<dbReference type="InterPro" id="IPR001021">
    <property type="entry name" value="Ribosomal_bL25_long"/>
</dbReference>
<dbReference type="NCBIfam" id="NF004133">
    <property type="entry name" value="PRK05618.2-4"/>
    <property type="match status" value="1"/>
</dbReference>
<keyword evidence="4 5" id="KW-0687">Ribonucleoprotein</keyword>
<feature type="compositionally biased region" description="Acidic residues" evidence="6">
    <location>
        <begin position="183"/>
        <end position="211"/>
    </location>
</feature>
<accession>A0A841PRV8</accession>
<comment type="similarity">
    <text evidence="5">Belongs to the bacterial ribosomal protein bL25 family. CTC subfamily.</text>
</comment>
<dbReference type="SUPFAM" id="SSF50715">
    <property type="entry name" value="Ribosomal protein L25-like"/>
    <property type="match status" value="1"/>
</dbReference>
<keyword evidence="2 5" id="KW-0694">RNA-binding</keyword>
<evidence type="ECO:0000259" key="8">
    <source>
        <dbReference type="Pfam" id="PF14693"/>
    </source>
</evidence>
<evidence type="ECO:0000256" key="1">
    <source>
        <dbReference type="ARBA" id="ARBA00022730"/>
    </source>
</evidence>
<feature type="domain" description="Large ribosomal subunit protein bL25 beta" evidence="8">
    <location>
        <begin position="100"/>
        <end position="181"/>
    </location>
</feature>
<dbReference type="GO" id="GO:0022625">
    <property type="term" value="C:cytosolic large ribosomal subunit"/>
    <property type="evidence" value="ECO:0007669"/>
    <property type="project" value="TreeGrafter"/>
</dbReference>
<comment type="subunit">
    <text evidence="5">Part of the 50S ribosomal subunit; part of the 5S rRNA/L5/L18/L25 subcomplex. Contacts the 5S rRNA. Binds to the 5S rRNA independently of L5 and L18.</text>
</comment>
<dbReference type="GO" id="GO:0008097">
    <property type="term" value="F:5S rRNA binding"/>
    <property type="evidence" value="ECO:0007669"/>
    <property type="project" value="InterPro"/>
</dbReference>
<organism evidence="9 10">
    <name type="scientific">Geomicrobium halophilum</name>
    <dbReference type="NCBI Taxonomy" id="549000"/>
    <lineage>
        <taxon>Bacteria</taxon>
        <taxon>Bacillati</taxon>
        <taxon>Bacillota</taxon>
        <taxon>Bacilli</taxon>
        <taxon>Bacillales</taxon>
        <taxon>Geomicrobium</taxon>
    </lineage>
</organism>
<dbReference type="PANTHER" id="PTHR33284:SF1">
    <property type="entry name" value="RIBOSOMAL PROTEIN L25_GLN-TRNA SYNTHETASE, ANTI-CODON-BINDING DOMAIN-CONTAINING PROTEIN"/>
    <property type="match status" value="1"/>
</dbReference>
<dbReference type="InterPro" id="IPR037121">
    <property type="entry name" value="Ribosomal_bL25_C"/>
</dbReference>
<dbReference type="Proteomes" id="UP000568839">
    <property type="component" value="Unassembled WGS sequence"/>
</dbReference>
<evidence type="ECO:0000256" key="4">
    <source>
        <dbReference type="ARBA" id="ARBA00023274"/>
    </source>
</evidence>
<gene>
    <name evidence="5" type="primary">rplY</name>
    <name evidence="5" type="synonym">ctc</name>
    <name evidence="9" type="ORF">HNR44_003542</name>
</gene>
<keyword evidence="10" id="KW-1185">Reference proteome</keyword>
<dbReference type="InterPro" id="IPR020056">
    <property type="entry name" value="Rbsml_bL25/Gln-tRNA_synth_N"/>
</dbReference>
<evidence type="ECO:0000313" key="9">
    <source>
        <dbReference type="EMBL" id="MBB6451529.1"/>
    </source>
</evidence>
<dbReference type="GO" id="GO:0003735">
    <property type="term" value="F:structural constituent of ribosome"/>
    <property type="evidence" value="ECO:0007669"/>
    <property type="project" value="InterPro"/>
</dbReference>
<dbReference type="EMBL" id="JACHHJ010000008">
    <property type="protein sequence ID" value="MBB6451529.1"/>
    <property type="molecule type" value="Genomic_DNA"/>
</dbReference>
<evidence type="ECO:0000313" key="10">
    <source>
        <dbReference type="Proteomes" id="UP000568839"/>
    </source>
</evidence>
<keyword evidence="3 5" id="KW-0689">Ribosomal protein</keyword>
<dbReference type="Pfam" id="PF14693">
    <property type="entry name" value="Ribosomal_TL5_C"/>
    <property type="match status" value="1"/>
</dbReference>
<dbReference type="GO" id="GO:0006412">
    <property type="term" value="P:translation"/>
    <property type="evidence" value="ECO:0007669"/>
    <property type="project" value="UniProtKB-UniRule"/>
</dbReference>
<dbReference type="InterPro" id="IPR020057">
    <property type="entry name" value="Ribosomal_bL25_b-dom"/>
</dbReference>
<feature type="domain" description="Large ribosomal subunit protein bL25 L25" evidence="7">
    <location>
        <begin position="4"/>
        <end position="91"/>
    </location>
</feature>
<dbReference type="HAMAP" id="MF_01334">
    <property type="entry name" value="Ribosomal_bL25_CTC"/>
    <property type="match status" value="1"/>
</dbReference>
<dbReference type="RefSeq" id="WP_221434345.1">
    <property type="nucleotide sequence ID" value="NZ_JACHHJ010000008.1"/>
</dbReference>
<dbReference type="CDD" id="cd00495">
    <property type="entry name" value="Ribosomal_L25_TL5_CTC"/>
    <property type="match status" value="1"/>
</dbReference>
<protein>
    <recommendedName>
        <fullName evidence="5">Large ribosomal subunit protein bL25</fullName>
    </recommendedName>
    <alternativeName>
        <fullName evidence="5">General stress protein CTC</fullName>
    </alternativeName>
</protein>
<evidence type="ECO:0000259" key="7">
    <source>
        <dbReference type="Pfam" id="PF01386"/>
    </source>
</evidence>
<reference evidence="9 10" key="1">
    <citation type="submission" date="2020-08" db="EMBL/GenBank/DDBJ databases">
        <title>Genomic Encyclopedia of Type Strains, Phase IV (KMG-IV): sequencing the most valuable type-strain genomes for metagenomic binning, comparative biology and taxonomic classification.</title>
        <authorList>
            <person name="Goeker M."/>
        </authorList>
    </citation>
    <scope>NUCLEOTIDE SEQUENCE [LARGE SCALE GENOMIC DNA]</scope>
    <source>
        <strain evidence="9 10">DSM 21769</strain>
    </source>
</reference>
<dbReference type="Gene3D" id="2.170.120.20">
    <property type="entry name" value="Ribosomal protein L25, beta domain"/>
    <property type="match status" value="1"/>
</dbReference>
<dbReference type="NCBIfam" id="TIGR00731">
    <property type="entry name" value="bL25_bact_ctc"/>
    <property type="match status" value="1"/>
</dbReference>
<feature type="region of interest" description="Disordered" evidence="6">
    <location>
        <begin position="171"/>
        <end position="211"/>
    </location>
</feature>
<dbReference type="Pfam" id="PF01386">
    <property type="entry name" value="Ribosomal_L25p"/>
    <property type="match status" value="1"/>
</dbReference>
<dbReference type="Gene3D" id="2.40.240.10">
    <property type="entry name" value="Ribosomal Protein L25, Chain P"/>
    <property type="match status" value="1"/>
</dbReference>
<evidence type="ECO:0000256" key="6">
    <source>
        <dbReference type="SAM" id="MobiDB-lite"/>
    </source>
</evidence>